<evidence type="ECO:0000313" key="2">
    <source>
        <dbReference type="Proteomes" id="UP000308886"/>
    </source>
</evidence>
<keyword evidence="2" id="KW-1185">Reference proteome</keyword>
<reference evidence="1" key="1">
    <citation type="submission" date="2019-04" db="EMBL/GenBank/DDBJ databases">
        <title>Microbes associate with the intestines of laboratory mice.</title>
        <authorList>
            <person name="Navarre W."/>
            <person name="Wong E."/>
            <person name="Huang K."/>
            <person name="Tropini C."/>
            <person name="Ng K."/>
            <person name="Yu B."/>
        </authorList>
    </citation>
    <scope>NUCLEOTIDE SEQUENCE</scope>
    <source>
        <strain evidence="1">NM73_A23</strain>
    </source>
</reference>
<comment type="caution">
    <text evidence="1">The sequence shown here is derived from an EMBL/GenBank/DDBJ whole genome shotgun (WGS) entry which is preliminary data.</text>
</comment>
<protein>
    <submittedName>
        <fullName evidence="1">Glycoside hydrolase family 2 protein</fullName>
    </submittedName>
</protein>
<proteinExistence type="predicted"/>
<evidence type="ECO:0000313" key="1">
    <source>
        <dbReference type="EMBL" id="TGX83318.1"/>
    </source>
</evidence>
<sequence>MKRTTITFFLLLLSLATMQAGGRHKYNFNSRWKLKQIDNNAVKAPNHDDADWKNVTLPYAWNQEEAFSRTCDSLSTGIVWYRKHFELTEDQVKDKKLILEFEGARMLAEVYLNDRYVGRSENGVMAFGIDISQYAKAGKNVIAVKTNNDWQYRERSKGSDGKERNAKFQWHDHNFYANYGGLPKGVTLHVMDKVYQTLPLYRNLGTTGIYIYAKDFNIKKRTATIHAESEIKNETNADKAFTYEVRVKDIDGKTVKSFNGGKFIVKAGEKIMAKAEAKVAGLHFWSLGYGYLYNVETILKDEKGNVFDKVTTRTGFRKTEFKNGMVYLNDRVIMMKGFAPRSTNEWPALGQSTPAWMSDYSNKMVVDGNGKFFRWMHVTPAKKDVESCDRVGLIQVLPFGDAEKDREGKQWEQRCELARDAIIYNRNSPSILFYEGGNSRITPQHQADLNRIRDMYDPMGGRASGCREQLDVAEAEWGGEMLYINKSAGKPMFQTEYCRDEGLRVNWDNYSWPYHQNGEGLPYRNASPKDWNHNMDDLTVEWVRRWYEYWLERPGQGTRVNSGGAKIIFSESNTHARGAVSYRTSGVVDAMRIPKDGYFAHKVMWDGWVDNEKPSTFIVGHWNYEQQDATETLGNKGGEKVVKPVYVVSSDENIELYVNGKKQPVPERKYNYLYVFNNVTFEPGVIEAKGSKSSYKIETAGKPAAIRLTKIENPAGFVADGHDVAMLQYEVVDAEGRRCPVDHREFTFNVEGEGEYLGGAAAGGRNGYTRGIKDNHADDDDHKSDDPAYHNWVGENTLPIECGIGRIMVRSTTKAGDIKVLVKAEGLDDATATFITKAIDEKGGLSEYFQNELLPLNLSMGETPSTPSYKDIYRAVKIVGANAGANAGSAANSYDDNEKTEWSNDGQQDTGWITFKLAKKAVIDNLSLKMFGWKSRSYPLEIYVGNELAWSGKTAQSLGYIRINLDKKISGDQVTIKLKGAAATHDIFTMKELAGGNANEMDAKANKKSKNSLSIVEVEILERTGKQ</sequence>
<dbReference type="Proteomes" id="UP000308886">
    <property type="component" value="Unassembled WGS sequence"/>
</dbReference>
<name>A0AC61QS77_9BACT</name>
<organism evidence="1 2">
    <name type="scientific">Palleniella muris</name>
    <dbReference type="NCBI Taxonomy" id="3038145"/>
    <lineage>
        <taxon>Bacteria</taxon>
        <taxon>Pseudomonadati</taxon>
        <taxon>Bacteroidota</taxon>
        <taxon>Bacteroidia</taxon>
        <taxon>Bacteroidales</taxon>
        <taxon>Prevotellaceae</taxon>
        <taxon>Palleniella</taxon>
    </lineage>
</organism>
<keyword evidence="1" id="KW-0378">Hydrolase</keyword>
<accession>A0AC61QS77</accession>
<gene>
    <name evidence="1" type="ORF">E5358_03410</name>
</gene>
<dbReference type="EMBL" id="SRZC01000004">
    <property type="protein sequence ID" value="TGX83318.1"/>
    <property type="molecule type" value="Genomic_DNA"/>
</dbReference>